<dbReference type="AlphaFoldDB" id="A0AA36CVS8"/>
<gene>
    <name evidence="2" type="ORF">MSPICULIGERA_LOCUS13586</name>
</gene>
<evidence type="ECO:0000313" key="2">
    <source>
        <dbReference type="EMBL" id="CAJ0575272.1"/>
    </source>
</evidence>
<evidence type="ECO:0000256" key="1">
    <source>
        <dbReference type="SAM" id="MobiDB-lite"/>
    </source>
</evidence>
<sequence>MLLLASPVCVCERAMEVRLRAAAECLSEDLAPTLNQRTTYWKARTSELGGAERQADQESSNKGHNERGVDLCTPRNVFPSPFDRGVAGSKKQHTIVPAVE</sequence>
<proteinExistence type="predicted"/>
<reference evidence="2" key="1">
    <citation type="submission" date="2023-06" db="EMBL/GenBank/DDBJ databases">
        <authorList>
            <person name="Delattre M."/>
        </authorList>
    </citation>
    <scope>NUCLEOTIDE SEQUENCE</scope>
    <source>
        <strain evidence="2">AF72</strain>
    </source>
</reference>
<protein>
    <submittedName>
        <fullName evidence="2">Uncharacterized protein</fullName>
    </submittedName>
</protein>
<accession>A0AA36CVS8</accession>
<organism evidence="2 3">
    <name type="scientific">Mesorhabditis spiculigera</name>
    <dbReference type="NCBI Taxonomy" id="96644"/>
    <lineage>
        <taxon>Eukaryota</taxon>
        <taxon>Metazoa</taxon>
        <taxon>Ecdysozoa</taxon>
        <taxon>Nematoda</taxon>
        <taxon>Chromadorea</taxon>
        <taxon>Rhabditida</taxon>
        <taxon>Rhabditina</taxon>
        <taxon>Rhabditomorpha</taxon>
        <taxon>Rhabditoidea</taxon>
        <taxon>Rhabditidae</taxon>
        <taxon>Mesorhabditinae</taxon>
        <taxon>Mesorhabditis</taxon>
    </lineage>
</organism>
<dbReference type="Proteomes" id="UP001177023">
    <property type="component" value="Unassembled WGS sequence"/>
</dbReference>
<dbReference type="EMBL" id="CATQJA010002637">
    <property type="protein sequence ID" value="CAJ0575272.1"/>
    <property type="molecule type" value="Genomic_DNA"/>
</dbReference>
<feature type="region of interest" description="Disordered" evidence="1">
    <location>
        <begin position="45"/>
        <end position="74"/>
    </location>
</feature>
<name>A0AA36CVS8_9BILA</name>
<feature type="non-terminal residue" evidence="2">
    <location>
        <position position="1"/>
    </location>
</feature>
<comment type="caution">
    <text evidence="2">The sequence shown here is derived from an EMBL/GenBank/DDBJ whole genome shotgun (WGS) entry which is preliminary data.</text>
</comment>
<evidence type="ECO:0000313" key="3">
    <source>
        <dbReference type="Proteomes" id="UP001177023"/>
    </source>
</evidence>
<feature type="compositionally biased region" description="Basic and acidic residues" evidence="1">
    <location>
        <begin position="53"/>
        <end position="69"/>
    </location>
</feature>
<keyword evidence="3" id="KW-1185">Reference proteome</keyword>